<sequence length="152" mass="16806">MHRKFIALIVSTAICITSLSAMPARADDNDTARALAGFAALAILGLAIHRARDKDDAPTVSHVAPPPINHSVRPRPLPQRAARYNLPGKCLRNHKLHGGPSRLLGLQCLQSNYRYTAQLPQACRLRFDGGNFSRTGYEPLCLRERGYRIVNK</sequence>
<proteinExistence type="predicted"/>
<dbReference type="Proteomes" id="UP001255416">
    <property type="component" value="Unassembled WGS sequence"/>
</dbReference>
<dbReference type="EMBL" id="JASMWN010000012">
    <property type="protein sequence ID" value="MDU9005128.1"/>
    <property type="molecule type" value="Genomic_DNA"/>
</dbReference>
<reference evidence="4" key="1">
    <citation type="submission" date="2023-05" db="EMBL/GenBank/DDBJ databases">
        <title>Sedimentitalea sp. nov. JM2-8.</title>
        <authorList>
            <person name="Huang J."/>
        </authorList>
    </citation>
    <scope>NUCLEOTIDE SEQUENCE [LARGE SCALE GENOMIC DNA]</scope>
    <source>
        <strain evidence="4">KHS03</strain>
    </source>
</reference>
<keyword evidence="1" id="KW-0472">Membrane</keyword>
<feature type="chain" id="PRO_5047533946" description="Secreted protein" evidence="2">
    <location>
        <begin position="27"/>
        <end position="152"/>
    </location>
</feature>
<feature type="signal peptide" evidence="2">
    <location>
        <begin position="1"/>
        <end position="26"/>
    </location>
</feature>
<feature type="transmembrane region" description="Helical" evidence="1">
    <location>
        <begin position="31"/>
        <end position="48"/>
    </location>
</feature>
<keyword evidence="4" id="KW-1185">Reference proteome</keyword>
<name>A0ABU3VGB2_9RHOB</name>
<keyword evidence="1" id="KW-1133">Transmembrane helix</keyword>
<evidence type="ECO:0008006" key="5">
    <source>
        <dbReference type="Google" id="ProtNLM"/>
    </source>
</evidence>
<keyword evidence="2" id="KW-0732">Signal</keyword>
<organism evidence="3 4">
    <name type="scientific">Sedimentitalea todarodis</name>
    <dbReference type="NCBI Taxonomy" id="1631240"/>
    <lineage>
        <taxon>Bacteria</taxon>
        <taxon>Pseudomonadati</taxon>
        <taxon>Pseudomonadota</taxon>
        <taxon>Alphaproteobacteria</taxon>
        <taxon>Rhodobacterales</taxon>
        <taxon>Paracoccaceae</taxon>
        <taxon>Sedimentitalea</taxon>
    </lineage>
</organism>
<evidence type="ECO:0000313" key="3">
    <source>
        <dbReference type="EMBL" id="MDU9005128.1"/>
    </source>
</evidence>
<evidence type="ECO:0000256" key="1">
    <source>
        <dbReference type="SAM" id="Phobius"/>
    </source>
</evidence>
<gene>
    <name evidence="3" type="ORF">QO231_14870</name>
</gene>
<evidence type="ECO:0000313" key="4">
    <source>
        <dbReference type="Proteomes" id="UP001255416"/>
    </source>
</evidence>
<evidence type="ECO:0000256" key="2">
    <source>
        <dbReference type="SAM" id="SignalP"/>
    </source>
</evidence>
<dbReference type="RefSeq" id="WP_316777911.1">
    <property type="nucleotide sequence ID" value="NZ_JASMWN010000012.1"/>
</dbReference>
<accession>A0ABU3VGB2</accession>
<protein>
    <recommendedName>
        <fullName evidence="5">Secreted protein</fullName>
    </recommendedName>
</protein>
<comment type="caution">
    <text evidence="3">The sequence shown here is derived from an EMBL/GenBank/DDBJ whole genome shotgun (WGS) entry which is preliminary data.</text>
</comment>
<keyword evidence="1" id="KW-0812">Transmembrane</keyword>